<dbReference type="UniPathway" id="UPA00655">
    <property type="reaction ID" value="UER00711"/>
</dbReference>
<keyword evidence="7 12" id="KW-0547">Nucleotide-binding</keyword>
<evidence type="ECO:0000256" key="4">
    <source>
        <dbReference type="ARBA" id="ARBA00013263"/>
    </source>
</evidence>
<evidence type="ECO:0000259" key="15">
    <source>
        <dbReference type="PROSITE" id="PS50979"/>
    </source>
</evidence>
<feature type="domain" description="Biotin carboxylation" evidence="15">
    <location>
        <begin position="2"/>
        <end position="447"/>
    </location>
</feature>
<proteinExistence type="predicted"/>
<keyword evidence="13" id="KW-0275">Fatty acid biosynthesis</keyword>
<name>A0A7C4TGN7_UNCW3</name>
<dbReference type="InterPro" id="IPR011764">
    <property type="entry name" value="Biotin_carboxylation_dom"/>
</dbReference>
<evidence type="ECO:0000313" key="16">
    <source>
        <dbReference type="EMBL" id="HGV97383.1"/>
    </source>
</evidence>
<dbReference type="FunFam" id="3.30.470.20:FF:000028">
    <property type="entry name" value="Methylcrotonoyl-CoA carboxylase subunit alpha, mitochondrial"/>
    <property type="match status" value="1"/>
</dbReference>
<comment type="subunit">
    <text evidence="3 13">Acetyl-CoA carboxylase is a heterohexamer of biotin carboxyl carrier protein, biotin carboxylase and the two subunits of carboxyl transferase in a 2:2 complex.</text>
</comment>
<evidence type="ECO:0000259" key="14">
    <source>
        <dbReference type="PROSITE" id="PS50975"/>
    </source>
</evidence>
<dbReference type="SMART" id="SM00878">
    <property type="entry name" value="Biotin_carb_C"/>
    <property type="match status" value="1"/>
</dbReference>
<dbReference type="Gene3D" id="3.30.470.20">
    <property type="entry name" value="ATP-grasp fold, B domain"/>
    <property type="match status" value="1"/>
</dbReference>
<protein>
    <recommendedName>
        <fullName evidence="4 13">Biotin carboxylase</fullName>
        <ecNumber evidence="4 13">6.3.4.14</ecNumber>
    </recommendedName>
    <alternativeName>
        <fullName evidence="13">Acetyl-coenzyme A carboxylase biotin carboxylase subunit A</fullName>
    </alternativeName>
</protein>
<keyword evidence="13" id="KW-0444">Lipid biosynthesis</keyword>
<dbReference type="FunFam" id="3.40.50.20:FF:000010">
    <property type="entry name" value="Propionyl-CoA carboxylase subunit alpha"/>
    <property type="match status" value="1"/>
</dbReference>
<evidence type="ECO:0000256" key="7">
    <source>
        <dbReference type="ARBA" id="ARBA00022741"/>
    </source>
</evidence>
<dbReference type="PROSITE" id="PS00866">
    <property type="entry name" value="CPSASE_1"/>
    <property type="match status" value="1"/>
</dbReference>
<reference evidence="16" key="1">
    <citation type="journal article" date="2020" name="mSystems">
        <title>Genome- and Community-Level Interaction Insights into Carbon Utilization and Element Cycling Functions of Hydrothermarchaeota in Hydrothermal Sediment.</title>
        <authorList>
            <person name="Zhou Z."/>
            <person name="Liu Y."/>
            <person name="Xu W."/>
            <person name="Pan J."/>
            <person name="Luo Z.H."/>
            <person name="Li M."/>
        </authorList>
    </citation>
    <scope>NUCLEOTIDE SEQUENCE [LARGE SCALE GENOMIC DNA]</scope>
    <source>
        <strain evidence="16">SpSt-774</strain>
    </source>
</reference>
<keyword evidence="10 13" id="KW-0092">Biotin</keyword>
<dbReference type="NCBIfam" id="TIGR00514">
    <property type="entry name" value="accC"/>
    <property type="match status" value="1"/>
</dbReference>
<dbReference type="Pfam" id="PF00289">
    <property type="entry name" value="Biotin_carb_N"/>
    <property type="match status" value="1"/>
</dbReference>
<comment type="pathway">
    <text evidence="2 13">Lipid metabolism; malonyl-CoA biosynthesis; malonyl-CoA from acetyl-CoA: step 1/1.</text>
</comment>
<feature type="domain" description="ATP-grasp" evidence="14">
    <location>
        <begin position="121"/>
        <end position="318"/>
    </location>
</feature>
<evidence type="ECO:0000256" key="8">
    <source>
        <dbReference type="ARBA" id="ARBA00022840"/>
    </source>
</evidence>
<dbReference type="AlphaFoldDB" id="A0A7C4TGN7"/>
<dbReference type="PROSITE" id="PS50975">
    <property type="entry name" value="ATP_GRASP"/>
    <property type="match status" value="1"/>
</dbReference>
<keyword evidence="6" id="KW-0479">Metal-binding</keyword>
<dbReference type="InterPro" id="IPR004549">
    <property type="entry name" value="Acetyl_CoA_COase_biotin_COase"/>
</dbReference>
<keyword evidence="5 13" id="KW-0436">Ligase</keyword>
<dbReference type="PROSITE" id="PS00867">
    <property type="entry name" value="CPSASE_2"/>
    <property type="match status" value="1"/>
</dbReference>
<evidence type="ECO:0000256" key="5">
    <source>
        <dbReference type="ARBA" id="ARBA00022598"/>
    </source>
</evidence>
<gene>
    <name evidence="16" type="primary">accC</name>
    <name evidence="16" type="ORF">ENV60_03690</name>
</gene>
<comment type="caution">
    <text evidence="16">The sequence shown here is derived from an EMBL/GenBank/DDBJ whole genome shotgun (WGS) entry which is preliminary data.</text>
</comment>
<organism evidence="16">
    <name type="scientific">candidate division WOR-3 bacterium</name>
    <dbReference type="NCBI Taxonomy" id="2052148"/>
    <lineage>
        <taxon>Bacteria</taxon>
        <taxon>Bacteria division WOR-3</taxon>
    </lineage>
</organism>
<dbReference type="EC" id="6.3.4.14" evidence="4 13"/>
<evidence type="ECO:0000256" key="3">
    <source>
        <dbReference type="ARBA" id="ARBA00011750"/>
    </source>
</evidence>
<dbReference type="SUPFAM" id="SSF56059">
    <property type="entry name" value="Glutathione synthetase ATP-binding domain-like"/>
    <property type="match status" value="1"/>
</dbReference>
<dbReference type="GO" id="GO:0046872">
    <property type="term" value="F:metal ion binding"/>
    <property type="evidence" value="ECO:0007669"/>
    <property type="project" value="UniProtKB-KW"/>
</dbReference>
<dbReference type="GO" id="GO:0005524">
    <property type="term" value="F:ATP binding"/>
    <property type="evidence" value="ECO:0007669"/>
    <property type="project" value="UniProtKB-UniRule"/>
</dbReference>
<dbReference type="InterPro" id="IPR005482">
    <property type="entry name" value="Biotin_COase_C"/>
</dbReference>
<dbReference type="PANTHER" id="PTHR48095:SF2">
    <property type="entry name" value="BIOTIN CARBOXYLASE, CHLOROPLASTIC"/>
    <property type="match status" value="1"/>
</dbReference>
<dbReference type="PANTHER" id="PTHR48095">
    <property type="entry name" value="PYRUVATE CARBOXYLASE SUBUNIT A"/>
    <property type="match status" value="1"/>
</dbReference>
<dbReference type="InterPro" id="IPR016185">
    <property type="entry name" value="PreATP-grasp_dom_sf"/>
</dbReference>
<dbReference type="InterPro" id="IPR005481">
    <property type="entry name" value="BC-like_N"/>
</dbReference>
<evidence type="ECO:0000256" key="1">
    <source>
        <dbReference type="ARBA" id="ARBA00003761"/>
    </source>
</evidence>
<dbReference type="Pfam" id="PF02785">
    <property type="entry name" value="Biotin_carb_C"/>
    <property type="match status" value="1"/>
</dbReference>
<keyword evidence="9" id="KW-0460">Magnesium</keyword>
<dbReference type="SUPFAM" id="SSF51246">
    <property type="entry name" value="Rudiment single hybrid motif"/>
    <property type="match status" value="1"/>
</dbReference>
<dbReference type="EMBL" id="DTGZ01000069">
    <property type="protein sequence ID" value="HGV97383.1"/>
    <property type="molecule type" value="Genomic_DNA"/>
</dbReference>
<evidence type="ECO:0000256" key="6">
    <source>
        <dbReference type="ARBA" id="ARBA00022723"/>
    </source>
</evidence>
<evidence type="ECO:0000256" key="12">
    <source>
        <dbReference type="PROSITE-ProRule" id="PRU00409"/>
    </source>
</evidence>
<dbReference type="FunFam" id="3.30.1490.20:FF:000018">
    <property type="entry name" value="Biotin carboxylase"/>
    <property type="match status" value="1"/>
</dbReference>
<keyword evidence="8 12" id="KW-0067">ATP-binding</keyword>
<evidence type="ECO:0000256" key="11">
    <source>
        <dbReference type="ARBA" id="ARBA00048600"/>
    </source>
</evidence>
<dbReference type="GO" id="GO:0006633">
    <property type="term" value="P:fatty acid biosynthetic process"/>
    <property type="evidence" value="ECO:0007669"/>
    <property type="project" value="UniProtKB-KW"/>
</dbReference>
<dbReference type="Pfam" id="PF02786">
    <property type="entry name" value="CPSase_L_D2"/>
    <property type="match status" value="1"/>
</dbReference>
<dbReference type="SUPFAM" id="SSF52440">
    <property type="entry name" value="PreATP-grasp domain"/>
    <property type="match status" value="1"/>
</dbReference>
<sequence length="448" mass="49630">MKFEKILIANRGEIAIRIIRAAKELNLKTVAVYSETDADALHTRLADEAVCIGPGPAKESYLNITRIISAAEVTGAKAIHPGYGFLAENAEFAEICQSCGIIFVGPKPEQIRAMGDKIRAKKTMSDIGITGIPGSEGAVESLREAKKIASKIGYPVILKAAAGGGGKGMRIIQEEAELESGFRIAQAEARASFGDGRLYLEKYIEKPRHIEVQILADSYGSVLALGERECSIQRRHQKLIEESPSPFVDGTTRKKLMESAIKAAKEINYESAGTIEFLMDKDRNFYFMEMNTRIQVEHPVTEMVTSIDLLKEQLKIALGEKLSIKQNDVVLRGHAIECRINAEDPERNFIPVPGKITFFHIPQGIGVRFDTHIFAGYTFPSQYDSLIGKLICYGNSRVEAIARMKRALEELVIEGIPTTIPFHLRVMNNEKFLAGDISTNFVEEILRT</sequence>
<dbReference type="InterPro" id="IPR051602">
    <property type="entry name" value="ACC_Biotin_Carboxylase"/>
</dbReference>
<evidence type="ECO:0000256" key="13">
    <source>
        <dbReference type="RuleBase" id="RU365063"/>
    </source>
</evidence>
<evidence type="ECO:0000256" key="2">
    <source>
        <dbReference type="ARBA" id="ARBA00004956"/>
    </source>
</evidence>
<dbReference type="GO" id="GO:2001295">
    <property type="term" value="P:malonyl-CoA biosynthetic process"/>
    <property type="evidence" value="ECO:0007669"/>
    <property type="project" value="UniProtKB-UniPathway"/>
</dbReference>
<comment type="catalytic activity">
    <reaction evidence="11 13">
        <text>N(6)-biotinyl-L-lysyl-[protein] + hydrogencarbonate + ATP = N(6)-carboxybiotinyl-L-lysyl-[protein] + ADP + phosphate + H(+)</text>
        <dbReference type="Rhea" id="RHEA:13501"/>
        <dbReference type="Rhea" id="RHEA-COMP:10505"/>
        <dbReference type="Rhea" id="RHEA-COMP:10506"/>
        <dbReference type="ChEBI" id="CHEBI:15378"/>
        <dbReference type="ChEBI" id="CHEBI:17544"/>
        <dbReference type="ChEBI" id="CHEBI:30616"/>
        <dbReference type="ChEBI" id="CHEBI:43474"/>
        <dbReference type="ChEBI" id="CHEBI:83144"/>
        <dbReference type="ChEBI" id="CHEBI:83145"/>
        <dbReference type="ChEBI" id="CHEBI:456216"/>
        <dbReference type="EC" id="6.3.4.14"/>
    </reaction>
</comment>
<dbReference type="PROSITE" id="PS50979">
    <property type="entry name" value="BC"/>
    <property type="match status" value="1"/>
</dbReference>
<accession>A0A7C4TGN7</accession>
<evidence type="ECO:0000256" key="9">
    <source>
        <dbReference type="ARBA" id="ARBA00022842"/>
    </source>
</evidence>
<dbReference type="GO" id="GO:0004075">
    <property type="term" value="F:biotin carboxylase activity"/>
    <property type="evidence" value="ECO:0007669"/>
    <property type="project" value="UniProtKB-EC"/>
</dbReference>
<keyword evidence="13" id="KW-0276">Fatty acid metabolism</keyword>
<comment type="function">
    <text evidence="1 13">This protein is a component of the acetyl coenzyme A carboxylase complex; first, biotin carboxylase catalyzes the carboxylation of the carrier protein and then the transcarboxylase transfers the carboxyl group to form malonyl-CoA.</text>
</comment>
<dbReference type="InterPro" id="IPR011054">
    <property type="entry name" value="Rudment_hybrid_motif"/>
</dbReference>
<dbReference type="InterPro" id="IPR005479">
    <property type="entry name" value="CPAse_ATP-bd"/>
</dbReference>
<evidence type="ECO:0000256" key="10">
    <source>
        <dbReference type="ARBA" id="ARBA00023267"/>
    </source>
</evidence>
<dbReference type="InterPro" id="IPR011761">
    <property type="entry name" value="ATP-grasp"/>
</dbReference>
<dbReference type="NCBIfam" id="NF006367">
    <property type="entry name" value="PRK08591.1"/>
    <property type="match status" value="1"/>
</dbReference>
<keyword evidence="13" id="KW-0443">Lipid metabolism</keyword>